<dbReference type="RefSeq" id="WP_090655887.1">
    <property type="nucleotide sequence ID" value="NZ_FOXQ01000002.1"/>
</dbReference>
<keyword evidence="1" id="KW-0732">Signal</keyword>
<gene>
    <name evidence="3" type="ORF">SAMN05444277_102225</name>
</gene>
<name>A0A1I5TNS0_9BACT</name>
<dbReference type="SUPFAM" id="SSF51126">
    <property type="entry name" value="Pectin lyase-like"/>
    <property type="match status" value="1"/>
</dbReference>
<dbReference type="AlphaFoldDB" id="A0A1I5TNS0"/>
<organism evidence="3 4">
    <name type="scientific">Parafilimonas terrae</name>
    <dbReference type="NCBI Taxonomy" id="1465490"/>
    <lineage>
        <taxon>Bacteria</taxon>
        <taxon>Pseudomonadati</taxon>
        <taxon>Bacteroidota</taxon>
        <taxon>Chitinophagia</taxon>
        <taxon>Chitinophagales</taxon>
        <taxon>Chitinophagaceae</taxon>
        <taxon>Parafilimonas</taxon>
    </lineage>
</organism>
<dbReference type="EMBL" id="FOXQ01000002">
    <property type="protein sequence ID" value="SFP84690.1"/>
    <property type="molecule type" value="Genomic_DNA"/>
</dbReference>
<dbReference type="OrthoDB" id="5488826at2"/>
<feature type="signal peptide" evidence="1">
    <location>
        <begin position="1"/>
        <end position="31"/>
    </location>
</feature>
<dbReference type="InterPro" id="IPR011050">
    <property type="entry name" value="Pectin_lyase_fold/virulence"/>
</dbReference>
<feature type="chain" id="PRO_5011756898" description="DUF6298 domain-containing protein" evidence="1">
    <location>
        <begin position="32"/>
        <end position="1049"/>
    </location>
</feature>
<evidence type="ECO:0000256" key="1">
    <source>
        <dbReference type="SAM" id="SignalP"/>
    </source>
</evidence>
<protein>
    <recommendedName>
        <fullName evidence="2">DUF6298 domain-containing protein</fullName>
    </recommendedName>
</protein>
<dbReference type="STRING" id="1465490.SAMN05444277_102225"/>
<feature type="domain" description="DUF6298" evidence="2">
    <location>
        <begin position="483"/>
        <end position="969"/>
    </location>
</feature>
<proteinExistence type="predicted"/>
<dbReference type="Pfam" id="PF19815">
    <property type="entry name" value="DUF6298"/>
    <property type="match status" value="1"/>
</dbReference>
<accession>A0A1I5TNS0</accession>
<evidence type="ECO:0000313" key="4">
    <source>
        <dbReference type="Proteomes" id="UP000199031"/>
    </source>
</evidence>
<reference evidence="3 4" key="1">
    <citation type="submission" date="2016-10" db="EMBL/GenBank/DDBJ databases">
        <authorList>
            <person name="de Groot N.N."/>
        </authorList>
    </citation>
    <scope>NUCLEOTIDE SEQUENCE [LARGE SCALE GENOMIC DNA]</scope>
    <source>
        <strain evidence="3 4">DSM 28286</strain>
    </source>
</reference>
<dbReference type="InterPro" id="IPR046265">
    <property type="entry name" value="DUF6298"/>
</dbReference>
<dbReference type="InterPro" id="IPR012334">
    <property type="entry name" value="Pectin_lyas_fold"/>
</dbReference>
<evidence type="ECO:0000313" key="3">
    <source>
        <dbReference type="EMBL" id="SFP84690.1"/>
    </source>
</evidence>
<keyword evidence="4" id="KW-1185">Reference proteome</keyword>
<dbReference type="Proteomes" id="UP000199031">
    <property type="component" value="Unassembled WGS sequence"/>
</dbReference>
<dbReference type="Gene3D" id="2.160.20.10">
    <property type="entry name" value="Single-stranded right-handed beta-helix, Pectin lyase-like"/>
    <property type="match status" value="2"/>
</dbReference>
<evidence type="ECO:0000259" key="2">
    <source>
        <dbReference type="Pfam" id="PF19815"/>
    </source>
</evidence>
<sequence length="1049" mass="116926">MLINKRIAANNIYKISCAALLALFAITAAHAQKNKTCTELVCFINDSDSLAFNKDSLGNRIPDFSYAGYAAGEKPIPDVPVKIVVPLMSADATAAIQHAIDYVSNLPVDNNGFRGAVLLQPGTYSVKGSLHINKSGVVLRGSGMLQNGTILFGAGTDRATLIEVGGKDDKVLSDSTIITDKYVPVNSMQFTVANAPAFKQGDHIIIHVPFSQQWIDVLHTKTFGGGLSALGWKPGDRFIDWDRTITSVNGNIISIDAPVTTSIDASLTQASVRKYTWNERIENSGVENMQLVSDYDKSNVKDEAHRWFAININNAEDVWVRQITFKHFAGSAVALWQSTKRITVEDCASLQPVSEIGGWRRNTFFTNGQQNLFQRCYAQNGFHDFATGFCAAGPNAFVQCESDHPYSFSGGIDSWGAATLMDVVNVDANNISFMNRGQDGQGAGWSSVNGVLWNCSASRIDCYQPPTAQNYAFGSWSQFAGDGYWAESNNSIEPRSLYYYQLQQRIGDAAKERSDLLLITTNATSSPTVEQAAELSEIAKQPATTLLEWINKAPVRNPINIKTGGAITSDEIYQQKNIEQTITAPVKLINGWLVRNDTVVTGGRTDVPWWNGGVDPKSLLQAKPHITRFVPGRNGAGLTDDLDSVAVYMHDNNIAAIDHNYGLWYERRRDDHERIQRADGDAWPPYYELPFARSGKDTAYDGLSKYDLTKYNQWYWKRLQQFADKADKDGLVLYHQNYFQHNIIEAGAHYADFPWRTANNINHLDFPEPVNYAGDKRNFMAEQFYDTTNERRRELNIAYINQCLNNFSGNSNVIQFISAEYTGPLHFVQFWLNTIHAWESKNNKHELIALSTTKDVQDAILADKKYADVVDVIDIRYWNYQKNGDLYAPKGGQHLAPRQHARLLKPKSATFEDVYHAVSEYKLKFPSKAVIYNAGNFDHFGWAVLMGGGSLADIPALQNKSFLKAASVMKPRAVTDSTQLMLSDKKGYIIYSHNNSQQISIDKNIASKKYDAVWIEPSTGKTIREQKIKITAGVAIEKPVAGDVVLWLK</sequence>